<dbReference type="OrthoDB" id="1939643at2759"/>
<evidence type="ECO:0000313" key="2">
    <source>
        <dbReference type="EMBL" id="KAG5640719.1"/>
    </source>
</evidence>
<dbReference type="EMBL" id="JABCKV010000547">
    <property type="protein sequence ID" value="KAG5640719.1"/>
    <property type="molecule type" value="Genomic_DNA"/>
</dbReference>
<sequence>MTASTGIGSAGSYHSTSFRALDQDDDDDNGGGHGMPHEEPMEENSLPFSSRRDKGKGHARSDIAEEPGSEDEKENGLEDVQEHDYSDEGWTAKAFAGAHASATNPSKPLEWWRGEKRVYGRSQRREDGVVLAPPIREIVRIPQEEAEPLRKRNQYRSKQLFLLLPQRVLSSSHVQVHLSNASRGIQGCGSSATGAVESE</sequence>
<feature type="compositionally biased region" description="Acidic residues" evidence="1">
    <location>
        <begin position="64"/>
        <end position="73"/>
    </location>
</feature>
<reference evidence="2" key="1">
    <citation type="submission" date="2020-07" db="EMBL/GenBank/DDBJ databases">
        <authorList>
            <person name="Nieuwenhuis M."/>
            <person name="Van De Peppel L.J.J."/>
        </authorList>
    </citation>
    <scope>NUCLEOTIDE SEQUENCE</scope>
    <source>
        <strain evidence="2">AP01</strain>
        <tissue evidence="2">Mycelium</tissue>
    </source>
</reference>
<comment type="caution">
    <text evidence="2">The sequence shown here is derived from an EMBL/GenBank/DDBJ whole genome shotgun (WGS) entry which is preliminary data.</text>
</comment>
<evidence type="ECO:0000256" key="1">
    <source>
        <dbReference type="SAM" id="MobiDB-lite"/>
    </source>
</evidence>
<proteinExistence type="predicted"/>
<protein>
    <submittedName>
        <fullName evidence="2">Uncharacterized protein</fullName>
    </submittedName>
</protein>
<dbReference type="AlphaFoldDB" id="A0A9P7FYN9"/>
<accession>A0A9P7FYN9</accession>
<organism evidence="2 3">
    <name type="scientific">Asterophora parasitica</name>
    <dbReference type="NCBI Taxonomy" id="117018"/>
    <lineage>
        <taxon>Eukaryota</taxon>
        <taxon>Fungi</taxon>
        <taxon>Dikarya</taxon>
        <taxon>Basidiomycota</taxon>
        <taxon>Agaricomycotina</taxon>
        <taxon>Agaricomycetes</taxon>
        <taxon>Agaricomycetidae</taxon>
        <taxon>Agaricales</taxon>
        <taxon>Tricholomatineae</taxon>
        <taxon>Lyophyllaceae</taxon>
        <taxon>Asterophora</taxon>
    </lineage>
</organism>
<feature type="compositionally biased region" description="Basic and acidic residues" evidence="1">
    <location>
        <begin position="74"/>
        <end position="86"/>
    </location>
</feature>
<name>A0A9P7FYN9_9AGAR</name>
<gene>
    <name evidence="2" type="ORF">DXG03_007433</name>
</gene>
<feature type="compositionally biased region" description="Polar residues" evidence="1">
    <location>
        <begin position="1"/>
        <end position="18"/>
    </location>
</feature>
<keyword evidence="3" id="KW-1185">Reference proteome</keyword>
<reference evidence="2" key="2">
    <citation type="submission" date="2021-10" db="EMBL/GenBank/DDBJ databases">
        <title>Phylogenomics reveals ancestral predisposition of the termite-cultivated fungus Termitomyces towards a domesticated lifestyle.</title>
        <authorList>
            <person name="Auxier B."/>
            <person name="Grum-Grzhimaylo A."/>
            <person name="Cardenas M.E."/>
            <person name="Lodge J.D."/>
            <person name="Laessoe T."/>
            <person name="Pedersen O."/>
            <person name="Smith M.E."/>
            <person name="Kuyper T.W."/>
            <person name="Franco-Molano E.A."/>
            <person name="Baroni T.J."/>
            <person name="Aanen D.K."/>
        </authorList>
    </citation>
    <scope>NUCLEOTIDE SEQUENCE</scope>
    <source>
        <strain evidence="2">AP01</strain>
        <tissue evidence="2">Mycelium</tissue>
    </source>
</reference>
<dbReference type="Proteomes" id="UP000775547">
    <property type="component" value="Unassembled WGS sequence"/>
</dbReference>
<feature type="region of interest" description="Disordered" evidence="1">
    <location>
        <begin position="1"/>
        <end position="90"/>
    </location>
</feature>
<evidence type="ECO:0000313" key="3">
    <source>
        <dbReference type="Proteomes" id="UP000775547"/>
    </source>
</evidence>